<dbReference type="AlphaFoldDB" id="A0A1H4UYY2"/>
<dbReference type="OrthoDB" id="4774489at2"/>
<dbReference type="RefSeq" id="WP_068742905.1">
    <property type="nucleotide sequence ID" value="NZ_FNSA01000003.1"/>
</dbReference>
<dbReference type="Proteomes" id="UP000182241">
    <property type="component" value="Unassembled WGS sequence"/>
</dbReference>
<dbReference type="STRING" id="57704.SAMN04489793_3083"/>
<dbReference type="EMBL" id="FNSA01000003">
    <property type="protein sequence ID" value="SEC73863.1"/>
    <property type="molecule type" value="Genomic_DNA"/>
</dbReference>
<keyword evidence="2" id="KW-1185">Reference proteome</keyword>
<accession>A0A1H4UYY2</accession>
<reference evidence="2" key="1">
    <citation type="submission" date="2016-10" db="EMBL/GenBank/DDBJ databases">
        <authorList>
            <person name="Varghese N."/>
            <person name="Submissions S."/>
        </authorList>
    </citation>
    <scope>NUCLEOTIDE SEQUENCE [LARGE SCALE GENOMIC DNA]</scope>
    <source>
        <strain evidence="2">DSM 44234</strain>
    </source>
</reference>
<gene>
    <name evidence="1" type="ORF">SAMN04489793_3083</name>
</gene>
<organism evidence="1 2">
    <name type="scientific">Tsukamurella tyrosinosolvens</name>
    <dbReference type="NCBI Taxonomy" id="57704"/>
    <lineage>
        <taxon>Bacteria</taxon>
        <taxon>Bacillati</taxon>
        <taxon>Actinomycetota</taxon>
        <taxon>Actinomycetes</taxon>
        <taxon>Mycobacteriales</taxon>
        <taxon>Tsukamurellaceae</taxon>
        <taxon>Tsukamurella</taxon>
    </lineage>
</organism>
<name>A0A1H4UYY2_TSUTY</name>
<evidence type="ECO:0000313" key="1">
    <source>
        <dbReference type="EMBL" id="SEC73863.1"/>
    </source>
</evidence>
<sequence>MSDPLYIGAGTPDIEGVDEHGPFLQQHISPSHVAHCSSCGRQTRVVVIRSPETDEEAWFGLCCDARGDALPEDERFPFGR</sequence>
<proteinExistence type="predicted"/>
<evidence type="ECO:0000313" key="2">
    <source>
        <dbReference type="Proteomes" id="UP000182241"/>
    </source>
</evidence>
<protein>
    <submittedName>
        <fullName evidence="1">Uncharacterized protein</fullName>
    </submittedName>
</protein>